<dbReference type="InterPro" id="IPR015424">
    <property type="entry name" value="PyrdxlP-dep_Trfase"/>
</dbReference>
<dbReference type="Proteomes" id="UP000503336">
    <property type="component" value="Chromosome"/>
</dbReference>
<dbReference type="InterPro" id="IPR051798">
    <property type="entry name" value="Class-II_PLP-Dep_Aminotrans"/>
</dbReference>
<evidence type="ECO:0000313" key="7">
    <source>
        <dbReference type="EMBL" id="QIE55895.1"/>
    </source>
</evidence>
<name>A0A7L5BVL6_9RHOB</name>
<keyword evidence="3" id="KW-0663">Pyridoxal phosphate</keyword>
<keyword evidence="8" id="KW-1185">Reference proteome</keyword>
<dbReference type="PANTHER" id="PTHR43525:SF1">
    <property type="entry name" value="PROTEIN MALY"/>
    <property type="match status" value="1"/>
</dbReference>
<dbReference type="Pfam" id="PF00155">
    <property type="entry name" value="Aminotran_1_2"/>
    <property type="match status" value="1"/>
</dbReference>
<dbReference type="EC" id="4.4.1.13" evidence="2"/>
<dbReference type="PANTHER" id="PTHR43525">
    <property type="entry name" value="PROTEIN MALY"/>
    <property type="match status" value="1"/>
</dbReference>
<comment type="similarity">
    <text evidence="5">Belongs to the class-II pyridoxal-phosphate-dependent aminotransferase family. MalY/PatB cystathionine beta-lyase subfamily.</text>
</comment>
<protein>
    <recommendedName>
        <fullName evidence="2">cysteine-S-conjugate beta-lyase</fullName>
        <ecNumber evidence="2">4.4.1.13</ecNumber>
    </recommendedName>
</protein>
<sequence length="393" mass="43382">MTSFDFDRQITRLGSHSVKWDGLASRFGAHAVGALPMWVADMEFEAPPVVNDALRAAVEHGVHGYYGDPSDYLAAIKGWMQRRHGWSIEESWILTTAGIVNGVNLAIQAFCRPGDGVILQQPIYHPFAPAVRNNGCHVVGNLLAYRDGRYEMDLDGLANAVDAKTRMLILCSPHNPAGRVWTKAELEALANFCMERDILIVSDEIHHDLVFDGPHTVMADISPEIAAHTITFTSSSKTFNLAGGHTGNAIISDPSLRRRFQRQMERCGMMASNRFGYLMATAAYAGGDEWLDALLVYLKGNRDFIDRQVAERLPGVTSVKLDATYLSWLDFSGTGMEDAEIIRRFEHDAKVICNHGASFGPGGARFMRLNFACPRAMVEDAMDRIAGAFSDLQ</sequence>
<dbReference type="InterPro" id="IPR015421">
    <property type="entry name" value="PyrdxlP-dep_Trfase_major"/>
</dbReference>
<organism evidence="7 8">
    <name type="scientific">Pikeienuella piscinae</name>
    <dbReference type="NCBI Taxonomy" id="2748098"/>
    <lineage>
        <taxon>Bacteria</taxon>
        <taxon>Pseudomonadati</taxon>
        <taxon>Pseudomonadota</taxon>
        <taxon>Alphaproteobacteria</taxon>
        <taxon>Rhodobacterales</taxon>
        <taxon>Paracoccaceae</taxon>
        <taxon>Pikeienuella</taxon>
    </lineage>
</organism>
<reference evidence="7 8" key="1">
    <citation type="submission" date="2020-02" db="EMBL/GenBank/DDBJ databases">
        <title>complete genome sequence of Rhodobacteraceae bacterium.</title>
        <authorList>
            <person name="Park J."/>
            <person name="Kim Y.-S."/>
            <person name="Kim K.-H."/>
        </authorList>
    </citation>
    <scope>NUCLEOTIDE SEQUENCE [LARGE SCALE GENOMIC DNA]</scope>
    <source>
        <strain evidence="7 8">RR4-56</strain>
    </source>
</reference>
<dbReference type="EMBL" id="CP049056">
    <property type="protein sequence ID" value="QIE55895.1"/>
    <property type="molecule type" value="Genomic_DNA"/>
</dbReference>
<evidence type="ECO:0000256" key="5">
    <source>
        <dbReference type="ARBA" id="ARBA00037974"/>
    </source>
</evidence>
<dbReference type="InterPro" id="IPR004839">
    <property type="entry name" value="Aminotransferase_I/II_large"/>
</dbReference>
<evidence type="ECO:0000256" key="4">
    <source>
        <dbReference type="ARBA" id="ARBA00023239"/>
    </source>
</evidence>
<dbReference type="RefSeq" id="WP_165098393.1">
    <property type="nucleotide sequence ID" value="NZ_CP049056.1"/>
</dbReference>
<dbReference type="Gene3D" id="3.90.1150.10">
    <property type="entry name" value="Aspartate Aminotransferase, domain 1"/>
    <property type="match status" value="1"/>
</dbReference>
<dbReference type="InterPro" id="IPR015422">
    <property type="entry name" value="PyrdxlP-dep_Trfase_small"/>
</dbReference>
<accession>A0A7L5BVL6</accession>
<dbReference type="GO" id="GO:0008483">
    <property type="term" value="F:transaminase activity"/>
    <property type="evidence" value="ECO:0007669"/>
    <property type="project" value="UniProtKB-KW"/>
</dbReference>
<dbReference type="SUPFAM" id="SSF53383">
    <property type="entry name" value="PLP-dependent transferases"/>
    <property type="match status" value="1"/>
</dbReference>
<evidence type="ECO:0000313" key="8">
    <source>
        <dbReference type="Proteomes" id="UP000503336"/>
    </source>
</evidence>
<dbReference type="KEGG" id="hdh:G5B40_10810"/>
<comment type="cofactor">
    <cofactor evidence="1">
        <name>pyridoxal 5'-phosphate</name>
        <dbReference type="ChEBI" id="CHEBI:597326"/>
    </cofactor>
</comment>
<keyword evidence="4" id="KW-0456">Lyase</keyword>
<evidence type="ECO:0000256" key="2">
    <source>
        <dbReference type="ARBA" id="ARBA00012224"/>
    </source>
</evidence>
<feature type="domain" description="Aminotransferase class I/classII large" evidence="6">
    <location>
        <begin position="48"/>
        <end position="385"/>
    </location>
</feature>
<dbReference type="InterPro" id="IPR027619">
    <property type="entry name" value="C-S_lyase_PatB-like"/>
</dbReference>
<keyword evidence="7" id="KW-0032">Aminotransferase</keyword>
<proteinExistence type="inferred from homology"/>
<dbReference type="AlphaFoldDB" id="A0A7L5BVL6"/>
<dbReference type="GO" id="GO:0047804">
    <property type="term" value="F:cysteine-S-conjugate beta-lyase activity"/>
    <property type="evidence" value="ECO:0007669"/>
    <property type="project" value="UniProtKB-EC"/>
</dbReference>
<gene>
    <name evidence="7" type="ORF">G5B40_10810</name>
</gene>
<evidence type="ECO:0000256" key="3">
    <source>
        <dbReference type="ARBA" id="ARBA00022898"/>
    </source>
</evidence>
<dbReference type="Gene3D" id="3.40.640.10">
    <property type="entry name" value="Type I PLP-dependent aspartate aminotransferase-like (Major domain)"/>
    <property type="match status" value="1"/>
</dbReference>
<keyword evidence="7" id="KW-0808">Transferase</keyword>
<evidence type="ECO:0000259" key="6">
    <source>
        <dbReference type="Pfam" id="PF00155"/>
    </source>
</evidence>
<evidence type="ECO:0000256" key="1">
    <source>
        <dbReference type="ARBA" id="ARBA00001933"/>
    </source>
</evidence>
<dbReference type="CDD" id="cd00609">
    <property type="entry name" value="AAT_like"/>
    <property type="match status" value="1"/>
</dbReference>
<dbReference type="GO" id="GO:0030170">
    <property type="term" value="F:pyridoxal phosphate binding"/>
    <property type="evidence" value="ECO:0007669"/>
    <property type="project" value="InterPro"/>
</dbReference>
<dbReference type="NCBIfam" id="TIGR04350">
    <property type="entry name" value="C_S_lyase_PatB"/>
    <property type="match status" value="1"/>
</dbReference>